<feature type="transmembrane region" description="Helical" evidence="1">
    <location>
        <begin position="56"/>
        <end position="78"/>
    </location>
</feature>
<dbReference type="Proteomes" id="UP000184518">
    <property type="component" value="Unassembled WGS sequence"/>
</dbReference>
<organism evidence="2 3">
    <name type="scientific">Chryseobacterium arachidis</name>
    <dbReference type="NCBI Taxonomy" id="1416778"/>
    <lineage>
        <taxon>Bacteria</taxon>
        <taxon>Pseudomonadati</taxon>
        <taxon>Bacteroidota</taxon>
        <taxon>Flavobacteriia</taxon>
        <taxon>Flavobacteriales</taxon>
        <taxon>Weeksellaceae</taxon>
        <taxon>Chryseobacterium group</taxon>
        <taxon>Chryseobacterium</taxon>
    </lineage>
</organism>
<feature type="transmembrane region" description="Helical" evidence="1">
    <location>
        <begin position="84"/>
        <end position="103"/>
    </location>
</feature>
<evidence type="ECO:0000313" key="2">
    <source>
        <dbReference type="EMBL" id="SHF82432.1"/>
    </source>
</evidence>
<dbReference type="AlphaFoldDB" id="A0A1M5ETR7"/>
<feature type="transmembrane region" description="Helical" evidence="1">
    <location>
        <begin position="20"/>
        <end position="44"/>
    </location>
</feature>
<dbReference type="EMBL" id="FQUT01000007">
    <property type="protein sequence ID" value="SHF82432.1"/>
    <property type="molecule type" value="Genomic_DNA"/>
</dbReference>
<gene>
    <name evidence="2" type="ORF">SAMN05443633_10752</name>
</gene>
<reference evidence="3" key="1">
    <citation type="submission" date="2016-11" db="EMBL/GenBank/DDBJ databases">
        <authorList>
            <person name="Varghese N."/>
            <person name="Submissions S."/>
        </authorList>
    </citation>
    <scope>NUCLEOTIDE SEQUENCE [LARGE SCALE GENOMIC DNA]</scope>
    <source>
        <strain evidence="3">DSM 27619</strain>
    </source>
</reference>
<keyword evidence="1" id="KW-0472">Membrane</keyword>
<keyword evidence="1" id="KW-0812">Transmembrane</keyword>
<dbReference type="RefSeq" id="WP_072958777.1">
    <property type="nucleotide sequence ID" value="NZ_FQUT01000007.1"/>
</dbReference>
<accession>A0A1M5ETR7</accession>
<sequence>MEFSFNTFFGYEQELNQNSALLIFFAMLFPLVLMIPIAVLGWIFRKLQLNMYFIHALLYTLGFTFLVGTITIFCLYFLTDKNGVKLMYCWICILLGMFSFCIINTNTLTKMFQDWMKVSK</sequence>
<keyword evidence="1" id="KW-1133">Transmembrane helix</keyword>
<keyword evidence="3" id="KW-1185">Reference proteome</keyword>
<dbReference type="STRING" id="1416778.SAMN05443633_10752"/>
<protein>
    <submittedName>
        <fullName evidence="2">Uncharacterized protein</fullName>
    </submittedName>
</protein>
<proteinExistence type="predicted"/>
<evidence type="ECO:0000256" key="1">
    <source>
        <dbReference type="SAM" id="Phobius"/>
    </source>
</evidence>
<evidence type="ECO:0000313" key="3">
    <source>
        <dbReference type="Proteomes" id="UP000184518"/>
    </source>
</evidence>
<name>A0A1M5ETR7_9FLAO</name>